<protein>
    <submittedName>
        <fullName evidence="2">Antibiotic biosynthesis monooxygenase</fullName>
    </submittedName>
</protein>
<dbReference type="AlphaFoldDB" id="A0A5C4TDZ5"/>
<evidence type="ECO:0000313" key="3">
    <source>
        <dbReference type="Proteomes" id="UP000307943"/>
    </source>
</evidence>
<gene>
    <name evidence="2" type="ORF">FE784_08870</name>
</gene>
<dbReference type="PROSITE" id="PS51725">
    <property type="entry name" value="ABM"/>
    <property type="match status" value="1"/>
</dbReference>
<dbReference type="SUPFAM" id="SSF54909">
    <property type="entry name" value="Dimeric alpha+beta barrel"/>
    <property type="match status" value="1"/>
</dbReference>
<dbReference type="GO" id="GO:0004497">
    <property type="term" value="F:monooxygenase activity"/>
    <property type="evidence" value="ECO:0007669"/>
    <property type="project" value="UniProtKB-KW"/>
</dbReference>
<evidence type="ECO:0000259" key="1">
    <source>
        <dbReference type="PROSITE" id="PS51725"/>
    </source>
</evidence>
<dbReference type="EMBL" id="VDCQ01000009">
    <property type="protein sequence ID" value="TNJ66669.1"/>
    <property type="molecule type" value="Genomic_DNA"/>
</dbReference>
<dbReference type="InterPro" id="IPR011008">
    <property type="entry name" value="Dimeric_a/b-barrel"/>
</dbReference>
<dbReference type="Gene3D" id="3.30.70.100">
    <property type="match status" value="1"/>
</dbReference>
<dbReference type="Proteomes" id="UP000307943">
    <property type="component" value="Unassembled WGS sequence"/>
</dbReference>
<dbReference type="InterPro" id="IPR007138">
    <property type="entry name" value="ABM_dom"/>
</dbReference>
<dbReference type="Pfam" id="PF03992">
    <property type="entry name" value="ABM"/>
    <property type="match status" value="1"/>
</dbReference>
<dbReference type="RefSeq" id="WP_139601788.1">
    <property type="nucleotide sequence ID" value="NZ_VDCQ01000009.1"/>
</dbReference>
<reference evidence="2 3" key="1">
    <citation type="submission" date="2019-05" db="EMBL/GenBank/DDBJ databases">
        <title>We sequenced the genome of Paenibacillus hemerocallicola KCTC 33185 for further insight into its adaptation and study the phylogeny of Paenibacillus.</title>
        <authorList>
            <person name="Narsing Rao M.P."/>
        </authorList>
    </citation>
    <scope>NUCLEOTIDE SEQUENCE [LARGE SCALE GENOMIC DNA]</scope>
    <source>
        <strain evidence="2 3">KCTC 33185</strain>
    </source>
</reference>
<proteinExistence type="predicted"/>
<keyword evidence="3" id="KW-1185">Reference proteome</keyword>
<organism evidence="2 3">
    <name type="scientific">Paenibacillus hemerocallicola</name>
    <dbReference type="NCBI Taxonomy" id="1172614"/>
    <lineage>
        <taxon>Bacteria</taxon>
        <taxon>Bacillati</taxon>
        <taxon>Bacillota</taxon>
        <taxon>Bacilli</taxon>
        <taxon>Bacillales</taxon>
        <taxon>Paenibacillaceae</taxon>
        <taxon>Paenibacillus</taxon>
    </lineage>
</organism>
<accession>A0A5C4TDZ5</accession>
<feature type="domain" description="ABM" evidence="1">
    <location>
        <begin position="5"/>
        <end position="94"/>
    </location>
</feature>
<keyword evidence="2" id="KW-0503">Monooxygenase</keyword>
<evidence type="ECO:0000313" key="2">
    <source>
        <dbReference type="EMBL" id="TNJ66669.1"/>
    </source>
</evidence>
<keyword evidence="2" id="KW-0560">Oxidoreductase</keyword>
<name>A0A5C4TDZ5_9BACL</name>
<dbReference type="OrthoDB" id="9798157at2"/>
<sequence>MSGPILEVAILQVKAGMNEQFEQSFRQASRIISGMNGYIGHELQKCIEKDNQYVLLVSWETLEDHTIGFRGSQQYDEWKSLLHRYYDPFPTVEHYTRIRL</sequence>
<comment type="caution">
    <text evidence="2">The sequence shown here is derived from an EMBL/GenBank/DDBJ whole genome shotgun (WGS) entry which is preliminary data.</text>
</comment>